<reference evidence="1 4" key="1">
    <citation type="submission" date="2023-02" db="EMBL/GenBank/DDBJ databases">
        <title>Pathogen: clinical or host-associated sample.</title>
        <authorList>
            <person name="Hergert J."/>
            <person name="Casey R."/>
            <person name="Wagner J."/>
            <person name="Young E.L."/>
            <person name="Oakeson K.F."/>
        </authorList>
    </citation>
    <scope>NUCLEOTIDE SEQUENCE</scope>
    <source>
        <strain evidence="2 4">2022CK-00829</strain>
        <strain evidence="1">2022CK-00830</strain>
    </source>
</reference>
<dbReference type="RefSeq" id="WP_047914219.1">
    <property type="nucleotide sequence ID" value="NZ_CP118101.1"/>
</dbReference>
<sequence length="111" mass="12147">MVVTTGPILNSAVNGLRPVQMVTVKMMNKSLTQNASILIQGYVLDQVRAIYVEEFFNLAPNAVFTNDYLANVEGYEFVVSIDDNDAIEVSVWGKDGSGHIVSAHRLVSSEL</sequence>
<name>A0AAX3N6K1_9BACL</name>
<dbReference type="Proteomes" id="UP001221519">
    <property type="component" value="Chromosome"/>
</dbReference>
<dbReference type="EMBL" id="CP118101">
    <property type="protein sequence ID" value="WDH84833.1"/>
    <property type="molecule type" value="Genomic_DNA"/>
</dbReference>
<evidence type="ECO:0000313" key="4">
    <source>
        <dbReference type="Proteomes" id="UP001221519"/>
    </source>
</evidence>
<dbReference type="AlphaFoldDB" id="A0AAX3N6K1"/>
<dbReference type="Proteomes" id="UP001220962">
    <property type="component" value="Chromosome"/>
</dbReference>
<keyword evidence="4" id="KW-1185">Reference proteome</keyword>
<evidence type="ECO:0000313" key="1">
    <source>
        <dbReference type="EMBL" id="WDH84833.1"/>
    </source>
</evidence>
<organism evidence="1 3">
    <name type="scientific">Paenibacillus urinalis</name>
    <dbReference type="NCBI Taxonomy" id="521520"/>
    <lineage>
        <taxon>Bacteria</taxon>
        <taxon>Bacillati</taxon>
        <taxon>Bacillota</taxon>
        <taxon>Bacilli</taxon>
        <taxon>Bacillales</taxon>
        <taxon>Paenibacillaceae</taxon>
        <taxon>Paenibacillus</taxon>
    </lineage>
</organism>
<dbReference type="EMBL" id="CP118108">
    <property type="protein sequence ID" value="WDI04515.1"/>
    <property type="molecule type" value="Genomic_DNA"/>
</dbReference>
<evidence type="ECO:0000313" key="3">
    <source>
        <dbReference type="Proteomes" id="UP001220962"/>
    </source>
</evidence>
<accession>A0AAX3N6K1</accession>
<gene>
    <name evidence="1" type="ORF">PUW23_11710</name>
    <name evidence="2" type="ORF">PUW25_11400</name>
</gene>
<proteinExistence type="predicted"/>
<evidence type="ECO:0000313" key="2">
    <source>
        <dbReference type="EMBL" id="WDI04515.1"/>
    </source>
</evidence>
<protein>
    <submittedName>
        <fullName evidence="1">Uncharacterized protein</fullName>
    </submittedName>
</protein>